<accession>A0A1L9SY70</accession>
<dbReference type="EMBL" id="KV878604">
    <property type="protein sequence ID" value="OJJ52174.1"/>
    <property type="molecule type" value="Genomic_DNA"/>
</dbReference>
<evidence type="ECO:0000313" key="1">
    <source>
        <dbReference type="EMBL" id="OJJ52174.1"/>
    </source>
</evidence>
<gene>
    <name evidence="1" type="ORF">ASPSYDRAFT_52437</name>
</gene>
<dbReference type="VEuPathDB" id="FungiDB:ASPSYDRAFT_52437"/>
<dbReference type="Proteomes" id="UP000184356">
    <property type="component" value="Unassembled WGS sequence"/>
</dbReference>
<dbReference type="GeneID" id="63764557"/>
<name>A0A1L9SY70_9EURO</name>
<dbReference type="RefSeq" id="XP_040695980.1">
    <property type="nucleotide sequence ID" value="XM_040848484.1"/>
</dbReference>
<reference evidence="2" key="1">
    <citation type="journal article" date="2017" name="Genome Biol.">
        <title>Comparative genomics reveals high biological diversity and specific adaptations in the industrially and medically important fungal genus Aspergillus.</title>
        <authorList>
            <person name="de Vries R.P."/>
            <person name="Riley R."/>
            <person name="Wiebenga A."/>
            <person name="Aguilar-Osorio G."/>
            <person name="Amillis S."/>
            <person name="Uchima C.A."/>
            <person name="Anderluh G."/>
            <person name="Asadollahi M."/>
            <person name="Askin M."/>
            <person name="Barry K."/>
            <person name="Battaglia E."/>
            <person name="Bayram O."/>
            <person name="Benocci T."/>
            <person name="Braus-Stromeyer S.A."/>
            <person name="Caldana C."/>
            <person name="Canovas D."/>
            <person name="Cerqueira G.C."/>
            <person name="Chen F."/>
            <person name="Chen W."/>
            <person name="Choi C."/>
            <person name="Clum A."/>
            <person name="Dos Santos R.A."/>
            <person name="Damasio A.R."/>
            <person name="Diallinas G."/>
            <person name="Emri T."/>
            <person name="Fekete E."/>
            <person name="Flipphi M."/>
            <person name="Freyberg S."/>
            <person name="Gallo A."/>
            <person name="Gournas C."/>
            <person name="Habgood R."/>
            <person name="Hainaut M."/>
            <person name="Harispe M.L."/>
            <person name="Henrissat B."/>
            <person name="Hilden K.S."/>
            <person name="Hope R."/>
            <person name="Hossain A."/>
            <person name="Karabika E."/>
            <person name="Karaffa L."/>
            <person name="Karanyi Z."/>
            <person name="Krasevec N."/>
            <person name="Kuo A."/>
            <person name="Kusch H."/>
            <person name="LaButti K."/>
            <person name="Lagendijk E.L."/>
            <person name="Lapidus A."/>
            <person name="Levasseur A."/>
            <person name="Lindquist E."/>
            <person name="Lipzen A."/>
            <person name="Logrieco A.F."/>
            <person name="MacCabe A."/>
            <person name="Maekelae M.R."/>
            <person name="Malavazi I."/>
            <person name="Melin P."/>
            <person name="Meyer V."/>
            <person name="Mielnichuk N."/>
            <person name="Miskei M."/>
            <person name="Molnar A.P."/>
            <person name="Mule G."/>
            <person name="Ngan C.Y."/>
            <person name="Orejas M."/>
            <person name="Orosz E."/>
            <person name="Ouedraogo J.P."/>
            <person name="Overkamp K.M."/>
            <person name="Park H.-S."/>
            <person name="Perrone G."/>
            <person name="Piumi F."/>
            <person name="Punt P.J."/>
            <person name="Ram A.F."/>
            <person name="Ramon A."/>
            <person name="Rauscher S."/>
            <person name="Record E."/>
            <person name="Riano-Pachon D.M."/>
            <person name="Robert V."/>
            <person name="Roehrig J."/>
            <person name="Ruller R."/>
            <person name="Salamov A."/>
            <person name="Salih N.S."/>
            <person name="Samson R.A."/>
            <person name="Sandor E."/>
            <person name="Sanguinetti M."/>
            <person name="Schuetze T."/>
            <person name="Sepcic K."/>
            <person name="Shelest E."/>
            <person name="Sherlock G."/>
            <person name="Sophianopoulou V."/>
            <person name="Squina F.M."/>
            <person name="Sun H."/>
            <person name="Susca A."/>
            <person name="Todd R.B."/>
            <person name="Tsang A."/>
            <person name="Unkles S.E."/>
            <person name="van de Wiele N."/>
            <person name="van Rossen-Uffink D."/>
            <person name="Oliveira J.V."/>
            <person name="Vesth T.C."/>
            <person name="Visser J."/>
            <person name="Yu J.-H."/>
            <person name="Zhou M."/>
            <person name="Andersen M.R."/>
            <person name="Archer D.B."/>
            <person name="Baker S.E."/>
            <person name="Benoit I."/>
            <person name="Brakhage A.A."/>
            <person name="Braus G.H."/>
            <person name="Fischer R."/>
            <person name="Frisvad J.C."/>
            <person name="Goldman G.H."/>
            <person name="Houbraken J."/>
            <person name="Oakley B."/>
            <person name="Pocsi I."/>
            <person name="Scazzocchio C."/>
            <person name="Seiboth B."/>
            <person name="vanKuyk P.A."/>
            <person name="Wortman J."/>
            <person name="Dyer P.S."/>
            <person name="Grigoriev I.V."/>
        </authorList>
    </citation>
    <scope>NUCLEOTIDE SEQUENCE [LARGE SCALE GENOMIC DNA]</scope>
    <source>
        <strain evidence="2">CBS 593.65</strain>
    </source>
</reference>
<protein>
    <submittedName>
        <fullName evidence="1">Uncharacterized protein</fullName>
    </submittedName>
</protein>
<dbReference type="AlphaFoldDB" id="A0A1L9SY70"/>
<organism evidence="1 2">
    <name type="scientific">Aspergillus sydowii CBS 593.65</name>
    <dbReference type="NCBI Taxonomy" id="1036612"/>
    <lineage>
        <taxon>Eukaryota</taxon>
        <taxon>Fungi</taxon>
        <taxon>Dikarya</taxon>
        <taxon>Ascomycota</taxon>
        <taxon>Pezizomycotina</taxon>
        <taxon>Eurotiomycetes</taxon>
        <taxon>Eurotiomycetidae</taxon>
        <taxon>Eurotiales</taxon>
        <taxon>Aspergillaceae</taxon>
        <taxon>Aspergillus</taxon>
        <taxon>Aspergillus subgen. Nidulantes</taxon>
    </lineage>
</organism>
<sequence>MFSANQVGLLPLSLAIQTSRGYKACGRYMRQFCHWRAVEMRAYARRAQKTVGQGSARDGIGCDAGQLRQQTRGRSRREGLSNRVGASCLTWLYQSLVVEEIQY</sequence>
<evidence type="ECO:0000313" key="2">
    <source>
        <dbReference type="Proteomes" id="UP000184356"/>
    </source>
</evidence>
<proteinExistence type="predicted"/>
<keyword evidence="2" id="KW-1185">Reference proteome</keyword>